<dbReference type="GO" id="GO:0003690">
    <property type="term" value="F:double-stranded DNA binding"/>
    <property type="evidence" value="ECO:0007669"/>
    <property type="project" value="TreeGrafter"/>
</dbReference>
<dbReference type="SUPFAM" id="SSF56784">
    <property type="entry name" value="HAD-like"/>
    <property type="match status" value="1"/>
</dbReference>
<dbReference type="GO" id="GO:0006281">
    <property type="term" value="P:DNA repair"/>
    <property type="evidence" value="ECO:0007669"/>
    <property type="project" value="TreeGrafter"/>
</dbReference>
<proteinExistence type="predicted"/>
<dbReference type="AlphaFoldDB" id="A0A6C0L0X8"/>
<protein>
    <submittedName>
        <fullName evidence="1">Uncharacterized protein</fullName>
    </submittedName>
</protein>
<reference evidence="1" key="1">
    <citation type="journal article" date="2020" name="Nature">
        <title>Giant virus diversity and host interactions through global metagenomics.</title>
        <authorList>
            <person name="Schulz F."/>
            <person name="Roux S."/>
            <person name="Paez-Espino D."/>
            <person name="Jungbluth S."/>
            <person name="Walsh D.A."/>
            <person name="Denef V.J."/>
            <person name="McMahon K.D."/>
            <person name="Konstantinidis K.T."/>
            <person name="Eloe-Fadrosh E.A."/>
            <person name="Kyrpides N.C."/>
            <person name="Woyke T."/>
        </authorList>
    </citation>
    <scope>NUCLEOTIDE SEQUENCE</scope>
    <source>
        <strain evidence="1">GVMAG-S-ERX555907-94</strain>
    </source>
</reference>
<dbReference type="InterPro" id="IPR006549">
    <property type="entry name" value="HAD-SF_hydro_IIIA"/>
</dbReference>
<dbReference type="InterPro" id="IPR036412">
    <property type="entry name" value="HAD-like_sf"/>
</dbReference>
<dbReference type="InterPro" id="IPR013954">
    <property type="entry name" value="PNK3P"/>
</dbReference>
<dbReference type="Gene3D" id="3.40.50.300">
    <property type="entry name" value="P-loop containing nucleotide triphosphate hydrolases"/>
    <property type="match status" value="1"/>
</dbReference>
<dbReference type="GO" id="GO:0046404">
    <property type="term" value="F:ATP-dependent polydeoxyribonucleotide 5'-hydroxyl-kinase activity"/>
    <property type="evidence" value="ECO:0007669"/>
    <property type="project" value="TreeGrafter"/>
</dbReference>
<dbReference type="NCBIfam" id="TIGR01662">
    <property type="entry name" value="HAD-SF-IIIA"/>
    <property type="match status" value="1"/>
</dbReference>
<accession>A0A6C0L0X8</accession>
<dbReference type="GO" id="GO:0046403">
    <property type="term" value="F:polynucleotide 3'-phosphatase activity"/>
    <property type="evidence" value="ECO:0007669"/>
    <property type="project" value="TreeGrafter"/>
</dbReference>
<dbReference type="Pfam" id="PF08645">
    <property type="entry name" value="PNK3P"/>
    <property type="match status" value="1"/>
</dbReference>
<dbReference type="InterPro" id="IPR027417">
    <property type="entry name" value="P-loop_NTPase"/>
</dbReference>
<name>A0A6C0L0X8_9ZZZZ</name>
<dbReference type="Pfam" id="PF13671">
    <property type="entry name" value="AAA_33"/>
    <property type="match status" value="1"/>
</dbReference>
<organism evidence="1">
    <name type="scientific">viral metagenome</name>
    <dbReference type="NCBI Taxonomy" id="1070528"/>
    <lineage>
        <taxon>unclassified sequences</taxon>
        <taxon>metagenomes</taxon>
        <taxon>organismal metagenomes</taxon>
    </lineage>
</organism>
<evidence type="ECO:0000313" key="1">
    <source>
        <dbReference type="EMBL" id="QHU23479.1"/>
    </source>
</evidence>
<dbReference type="Gene3D" id="3.40.50.1000">
    <property type="entry name" value="HAD superfamily/HAD-like"/>
    <property type="match status" value="1"/>
</dbReference>
<sequence>MSSLVYNIGNADFRDKMAAFDYDWTLVHPLGGRTFPINIEDWKWYSPSVPSILQEYYDQGYMIVIFTNQSKQWKCDQIHLVCKGLGIPLFVCIARDKKDYKPSLTMMNQLCKHTIKKDESFFVGDALGRDGDFSDSDKLFAERIGIQWFPPEKVFSQKETIKIPQLILGDSPEIIIMVGYPGSGKTTIANHLCKDDNYIHISGDNYKGNLNKMIQESLEHIQQKKSIVFDATHSSIQKRSKYVDLAKEHKYGVRCIHVETPLDTSYKRNMVRDDKKKVPKIAYSVYKKHYEEPSEKEGFHLQTI</sequence>
<dbReference type="SUPFAM" id="SSF52540">
    <property type="entry name" value="P-loop containing nucleoside triphosphate hydrolases"/>
    <property type="match status" value="1"/>
</dbReference>
<dbReference type="EMBL" id="MN741030">
    <property type="protein sequence ID" value="QHU23479.1"/>
    <property type="molecule type" value="Genomic_DNA"/>
</dbReference>
<dbReference type="InterPro" id="IPR023214">
    <property type="entry name" value="HAD_sf"/>
</dbReference>
<dbReference type="PANTHER" id="PTHR12083">
    <property type="entry name" value="BIFUNCTIONAL POLYNUCLEOTIDE PHOSPHATASE/KINASE"/>
    <property type="match status" value="1"/>
</dbReference>
<dbReference type="PANTHER" id="PTHR12083:SF9">
    <property type="entry name" value="BIFUNCTIONAL POLYNUCLEOTIDE PHOSPHATASE_KINASE"/>
    <property type="match status" value="1"/>
</dbReference>